<organism evidence="2 3">
    <name type="scientific">Legionella shakespearei DSM 23087</name>
    <dbReference type="NCBI Taxonomy" id="1122169"/>
    <lineage>
        <taxon>Bacteria</taxon>
        <taxon>Pseudomonadati</taxon>
        <taxon>Pseudomonadota</taxon>
        <taxon>Gammaproteobacteria</taxon>
        <taxon>Legionellales</taxon>
        <taxon>Legionellaceae</taxon>
        <taxon>Legionella</taxon>
    </lineage>
</organism>
<dbReference type="eggNOG" id="COG0438">
    <property type="taxonomic scope" value="Bacteria"/>
</dbReference>
<dbReference type="Gene3D" id="3.40.50.2000">
    <property type="entry name" value="Glycogen Phosphorylase B"/>
    <property type="match status" value="1"/>
</dbReference>
<dbReference type="PATRIC" id="fig|1122169.6.peg.707"/>
<name>A0A0W0Z4V9_9GAMM</name>
<dbReference type="RefSeq" id="WP_018578399.1">
    <property type="nucleotide sequence ID" value="NZ_KB892434.1"/>
</dbReference>
<dbReference type="GO" id="GO:0016757">
    <property type="term" value="F:glycosyltransferase activity"/>
    <property type="evidence" value="ECO:0007669"/>
    <property type="project" value="InterPro"/>
</dbReference>
<evidence type="ECO:0000313" key="3">
    <source>
        <dbReference type="Proteomes" id="UP000054600"/>
    </source>
</evidence>
<dbReference type="EMBL" id="LNYW01000019">
    <property type="protein sequence ID" value="KTD64185.1"/>
    <property type="molecule type" value="Genomic_DNA"/>
</dbReference>
<dbReference type="Proteomes" id="UP000054600">
    <property type="component" value="Unassembled WGS sequence"/>
</dbReference>
<gene>
    <name evidence="2" type="ORF">Lsha_0616</name>
</gene>
<dbReference type="SUPFAM" id="SSF53756">
    <property type="entry name" value="UDP-Glycosyltransferase/glycogen phosphorylase"/>
    <property type="match status" value="1"/>
</dbReference>
<dbReference type="STRING" id="1122169.Lsha_0616"/>
<evidence type="ECO:0000313" key="2">
    <source>
        <dbReference type="EMBL" id="KTD64185.1"/>
    </source>
</evidence>
<comment type="caution">
    <text evidence="2">The sequence shown here is derived from an EMBL/GenBank/DDBJ whole genome shotgun (WGS) entry which is preliminary data.</text>
</comment>
<sequence length="386" mass="44224">MVHILIDASSLINELRRKRPPHGIPRVTLAYLKFYLDRMQILIRLDKRIFILPKDSSKQIAVLLLDWNAKHIYQIIKLVIKGIFRSRNAMPKGTTYLLKTDQGGLKKPSYIKTLKDKKINLLSVVHDLIPVLNPEYCTPNNTHKFALNLDLILQHSKGILTVSQFTQDVLAHYVQSKGVFCPPTRPATLAPGWNADVINTQPLIEGPYFVTISTIGDRKNHVLLLHIWRDMVDRLGDKAPKLVIIGKRSTKCSYTISLLDRCQQLRHSVIETRCDDQELVRYVKHARALLFPTFTEGYGLPLIEALSIKVPVIVSNLPVFHEIAGDIPEYFDPLDGIGWMQCIEHYAQEQSPRRQAQLERMSGFRIPVWDEHFAKVDAFIEDLELS</sequence>
<dbReference type="AlphaFoldDB" id="A0A0W0Z4V9"/>
<reference evidence="2 3" key="1">
    <citation type="submission" date="2015-11" db="EMBL/GenBank/DDBJ databases">
        <title>Genomic analysis of 38 Legionella species identifies large and diverse effector repertoires.</title>
        <authorList>
            <person name="Burstein D."/>
            <person name="Amaro F."/>
            <person name="Zusman T."/>
            <person name="Lifshitz Z."/>
            <person name="Cohen O."/>
            <person name="Gilbert J.A."/>
            <person name="Pupko T."/>
            <person name="Shuman H.A."/>
            <person name="Segal G."/>
        </authorList>
    </citation>
    <scope>NUCLEOTIDE SEQUENCE [LARGE SCALE GENOMIC DNA]</scope>
    <source>
        <strain evidence="2 3">ATCC 49655</strain>
    </source>
</reference>
<keyword evidence="3" id="KW-1185">Reference proteome</keyword>
<keyword evidence="2" id="KW-0808">Transferase</keyword>
<dbReference type="InterPro" id="IPR001296">
    <property type="entry name" value="Glyco_trans_1"/>
</dbReference>
<evidence type="ECO:0000259" key="1">
    <source>
        <dbReference type="Pfam" id="PF00534"/>
    </source>
</evidence>
<feature type="domain" description="Glycosyl transferase family 1" evidence="1">
    <location>
        <begin position="206"/>
        <end position="326"/>
    </location>
</feature>
<dbReference type="CDD" id="cd03809">
    <property type="entry name" value="GT4_MtfB-like"/>
    <property type="match status" value="1"/>
</dbReference>
<accession>A0A0W0Z4V9</accession>
<dbReference type="OrthoDB" id="9764577at2"/>
<dbReference type="Pfam" id="PF00534">
    <property type="entry name" value="Glycos_transf_1"/>
    <property type="match status" value="1"/>
</dbReference>
<dbReference type="PANTHER" id="PTHR46401">
    <property type="entry name" value="GLYCOSYLTRANSFERASE WBBK-RELATED"/>
    <property type="match status" value="1"/>
</dbReference>
<dbReference type="PANTHER" id="PTHR46401:SF9">
    <property type="entry name" value="MANNOSYLTRANSFERASE A"/>
    <property type="match status" value="1"/>
</dbReference>
<protein>
    <submittedName>
        <fullName evidence="2">Putative glycosyl transferase</fullName>
    </submittedName>
</protein>
<proteinExistence type="predicted"/>